<organism evidence="1 2">
    <name type="scientific">Catenulispora pinistramenti</name>
    <dbReference type="NCBI Taxonomy" id="2705254"/>
    <lineage>
        <taxon>Bacteria</taxon>
        <taxon>Bacillati</taxon>
        <taxon>Actinomycetota</taxon>
        <taxon>Actinomycetes</taxon>
        <taxon>Catenulisporales</taxon>
        <taxon>Catenulisporaceae</taxon>
        <taxon>Catenulispora</taxon>
    </lineage>
</organism>
<sequence length="103" mass="11420">MDFELVQDVIPVEARPSIVSYMERASVLVAGGGYWTDPYTGSDLPYAEMTDGTYIWSAPWAFLVGRYGVQLPADFLAHMQALEFEPPEISDEELDQIGDAEGL</sequence>
<keyword evidence="2" id="KW-1185">Reference proteome</keyword>
<name>A0ABS5L1S3_9ACTN</name>
<protein>
    <submittedName>
        <fullName evidence="1">Uncharacterized protein</fullName>
    </submittedName>
</protein>
<dbReference type="Proteomes" id="UP000730482">
    <property type="component" value="Unassembled WGS sequence"/>
</dbReference>
<dbReference type="RefSeq" id="WP_212242113.1">
    <property type="nucleotide sequence ID" value="NZ_JACEGJ010000148.1"/>
</dbReference>
<reference evidence="1 2" key="1">
    <citation type="submission" date="2020-02" db="EMBL/GenBank/DDBJ databases">
        <title>Acidophilic actinobacteria isolated from forest soil.</title>
        <authorList>
            <person name="Golinska P."/>
        </authorList>
    </citation>
    <scope>NUCLEOTIDE SEQUENCE [LARGE SCALE GENOMIC DNA]</scope>
    <source>
        <strain evidence="1 2">NL8</strain>
    </source>
</reference>
<proteinExistence type="predicted"/>
<evidence type="ECO:0000313" key="2">
    <source>
        <dbReference type="Proteomes" id="UP000730482"/>
    </source>
</evidence>
<evidence type="ECO:0000313" key="1">
    <source>
        <dbReference type="EMBL" id="MBS2552277.1"/>
    </source>
</evidence>
<dbReference type="EMBL" id="JAAFYZ010000179">
    <property type="protein sequence ID" value="MBS2552277.1"/>
    <property type="molecule type" value="Genomic_DNA"/>
</dbReference>
<gene>
    <name evidence="1" type="ORF">KGQ19_36020</name>
</gene>
<accession>A0ABS5L1S3</accession>
<comment type="caution">
    <text evidence="1">The sequence shown here is derived from an EMBL/GenBank/DDBJ whole genome shotgun (WGS) entry which is preliminary data.</text>
</comment>